<evidence type="ECO:0000313" key="2">
    <source>
        <dbReference type="Proteomes" id="UP001595660"/>
    </source>
</evidence>
<dbReference type="Proteomes" id="UP001595660">
    <property type="component" value="Unassembled WGS sequence"/>
</dbReference>
<dbReference type="AlphaFoldDB" id="A0ABD5NFC5"/>
<evidence type="ECO:0000313" key="1">
    <source>
        <dbReference type="EMBL" id="MFC3477966.1"/>
    </source>
</evidence>
<dbReference type="Gene3D" id="3.90.79.10">
    <property type="entry name" value="Nucleoside Triphosphate Pyrophosphohydrolase"/>
    <property type="match status" value="1"/>
</dbReference>
<dbReference type="GeneID" id="69119041"/>
<comment type="caution">
    <text evidence="1">The sequence shown here is derived from an EMBL/GenBank/DDBJ whole genome shotgun (WGS) entry which is preliminary data.</text>
</comment>
<accession>A0ABD5NFC5</accession>
<protein>
    <submittedName>
        <fullName evidence="1">NUDIX domain-containing protein</fullName>
    </submittedName>
</protein>
<dbReference type="EMBL" id="JBHRWN010000002">
    <property type="protein sequence ID" value="MFC3477966.1"/>
    <property type="molecule type" value="Genomic_DNA"/>
</dbReference>
<gene>
    <name evidence="1" type="ORF">ACFOKC_09520</name>
</gene>
<name>A0ABD5NFC5_9EURY</name>
<sequence length="335" mass="35783">MTTSDPTDSTDALPDPETLAARDAVAYEETTTEVDADQFDAAEAWDSHVVVGVADDRGALLQNDGHHGWTLPAFPVEPGADYAAVARREFEALAGVSATIEGASFVRKRTARASDGDERVVWNVVLDATPAEPLSDDPESRVDDTELAWFDAPPADAPDPVADDVRRVLDGADPTASLTDPEALADRGDVDYVEVSDDSHFEMNRDTEGVAVVGVTSDGRLALPTFESATVLTHAVVESGDDFADTAREGAHELLGIDVDLDSVERVRRKVSTSDDGEEVVAHEVVYAASPADGADLPDDAPSCQVESTDWYDSLPEDFAHGHDEMCADARLFVE</sequence>
<reference evidence="1 2" key="1">
    <citation type="journal article" date="2019" name="Int. J. Syst. Evol. Microbiol.">
        <title>The Global Catalogue of Microorganisms (GCM) 10K type strain sequencing project: providing services to taxonomists for standard genome sequencing and annotation.</title>
        <authorList>
            <consortium name="The Broad Institute Genomics Platform"/>
            <consortium name="The Broad Institute Genome Sequencing Center for Infectious Disease"/>
            <person name="Wu L."/>
            <person name="Ma J."/>
        </authorList>
    </citation>
    <scope>NUCLEOTIDE SEQUENCE [LARGE SCALE GENOMIC DNA]</scope>
    <source>
        <strain evidence="1 2">CGMCC 1.12562</strain>
    </source>
</reference>
<dbReference type="SUPFAM" id="SSF55811">
    <property type="entry name" value="Nudix"/>
    <property type="match status" value="1"/>
</dbReference>
<dbReference type="InterPro" id="IPR015797">
    <property type="entry name" value="NUDIX_hydrolase-like_dom_sf"/>
</dbReference>
<proteinExistence type="predicted"/>
<organism evidence="1 2">
    <name type="scientific">Halobacterium litoreum</name>
    <dbReference type="NCBI Taxonomy" id="2039234"/>
    <lineage>
        <taxon>Archaea</taxon>
        <taxon>Methanobacteriati</taxon>
        <taxon>Methanobacteriota</taxon>
        <taxon>Stenosarchaea group</taxon>
        <taxon>Halobacteria</taxon>
        <taxon>Halobacteriales</taxon>
        <taxon>Halobacteriaceae</taxon>
        <taxon>Halobacterium</taxon>
    </lineage>
</organism>
<dbReference type="RefSeq" id="WP_232570916.1">
    <property type="nucleotide sequence ID" value="NZ_CP089466.1"/>
</dbReference>
<keyword evidence="2" id="KW-1185">Reference proteome</keyword>